<evidence type="ECO:0000256" key="5">
    <source>
        <dbReference type="ARBA" id="ARBA00022741"/>
    </source>
</evidence>
<evidence type="ECO:0000256" key="4">
    <source>
        <dbReference type="ARBA" id="ARBA00022695"/>
    </source>
</evidence>
<dbReference type="Pfam" id="PF01050">
    <property type="entry name" value="MannoseP_isomer"/>
    <property type="match status" value="1"/>
</dbReference>
<dbReference type="FunFam" id="3.90.550.10:FF:000046">
    <property type="entry name" value="Mannose-1-phosphate guanylyltransferase (GDP)"/>
    <property type="match status" value="1"/>
</dbReference>
<keyword evidence="4 12" id="KW-0548">Nucleotidyltransferase</keyword>
<comment type="catalytic activity">
    <reaction evidence="7">
        <text>alpha-D-mannose 1-phosphate + GTP + H(+) = GDP-alpha-D-mannose + diphosphate</text>
        <dbReference type="Rhea" id="RHEA:15229"/>
        <dbReference type="ChEBI" id="CHEBI:15378"/>
        <dbReference type="ChEBI" id="CHEBI:33019"/>
        <dbReference type="ChEBI" id="CHEBI:37565"/>
        <dbReference type="ChEBI" id="CHEBI:57527"/>
        <dbReference type="ChEBI" id="CHEBI:58409"/>
        <dbReference type="EC" id="2.7.7.13"/>
    </reaction>
</comment>
<evidence type="ECO:0000256" key="6">
    <source>
        <dbReference type="ARBA" id="ARBA00023134"/>
    </source>
</evidence>
<dbReference type="AlphaFoldDB" id="K0NK52"/>
<dbReference type="Pfam" id="PF00483">
    <property type="entry name" value="NTP_transferase"/>
    <property type="match status" value="1"/>
</dbReference>
<dbReference type="PATRIC" id="fig|651182.5.peg.2518"/>
<dbReference type="KEGG" id="dto:TOL2_C21220"/>
<dbReference type="PANTHER" id="PTHR46390">
    <property type="entry name" value="MANNOSE-1-PHOSPHATE GUANYLYLTRANSFERASE"/>
    <property type="match status" value="1"/>
</dbReference>
<proteinExistence type="inferred from homology"/>
<dbReference type="InterPro" id="IPR014710">
    <property type="entry name" value="RmlC-like_jellyroll"/>
</dbReference>
<dbReference type="CDD" id="cd02213">
    <property type="entry name" value="cupin_PMI_typeII_C"/>
    <property type="match status" value="1"/>
</dbReference>
<dbReference type="EC" id="2.7.7.13" evidence="2"/>
<evidence type="ECO:0000259" key="10">
    <source>
        <dbReference type="Pfam" id="PF01050"/>
    </source>
</evidence>
<dbReference type="InterPro" id="IPR005835">
    <property type="entry name" value="NTP_transferase_dom"/>
</dbReference>
<dbReference type="InterPro" id="IPR054566">
    <property type="entry name" value="ManC/GMP-like_b-helix"/>
</dbReference>
<dbReference type="HOGENOM" id="CLU_035527_1_0_7"/>
<keyword evidence="5" id="KW-0547">Nucleotide-binding</keyword>
<dbReference type="CDD" id="cd02509">
    <property type="entry name" value="GDP-M1P_Guanylyltransferase"/>
    <property type="match status" value="1"/>
</dbReference>
<dbReference type="InterPro" id="IPR001538">
    <property type="entry name" value="Man6P_isomerase-2_C"/>
</dbReference>
<dbReference type="GO" id="GO:0005525">
    <property type="term" value="F:GTP binding"/>
    <property type="evidence" value="ECO:0007669"/>
    <property type="project" value="UniProtKB-KW"/>
</dbReference>
<feature type="domain" description="Nucleotidyl transferase" evidence="9">
    <location>
        <begin position="4"/>
        <end position="287"/>
    </location>
</feature>
<evidence type="ECO:0000259" key="9">
    <source>
        <dbReference type="Pfam" id="PF00483"/>
    </source>
</evidence>
<evidence type="ECO:0000313" key="13">
    <source>
        <dbReference type="Proteomes" id="UP000007347"/>
    </source>
</evidence>
<dbReference type="InterPro" id="IPR029044">
    <property type="entry name" value="Nucleotide-diphossugar_trans"/>
</dbReference>
<dbReference type="PANTHER" id="PTHR46390:SF1">
    <property type="entry name" value="MANNOSE-1-PHOSPHATE GUANYLYLTRANSFERASE"/>
    <property type="match status" value="1"/>
</dbReference>
<sequence>MIIPVILAGGSGTRLWPLSRELYPKQLINIYNEHTMLQNTVLRLEGLEMLGSPIVVCNEEHRFMTAEQLRNIEIEPNAIILEPVGRNTAPAIALAALKAMENSDDPILLVLPADHVIEKIADFHAAIKAGLEYAKKDNLITFGIIPDSPETGYGYIKKGAVLETDTGAATIEKFVEKPDLDTARKYLKSGSYCWNSGMFMFRASAIIKELEAHAPDIMMPCKEVISTGVQDLDFFRLSLDGFKNIESESIDYAVMEKTFKGIVIPFEAGWNDLGSFDALWQTGKKDEDLNVIKGDVLTHDVKESYIKSESSLIAAVGIEKFVIVETKDAILVSPRDRVQDVKKIVKQLKDHNREESVTHRKVYRPWGSYETIDIEARFQVKRITVKPGAKLSLQKHFHRAEHWTVVSGSAIVTKGKKQILLKEDESTYISLGTAHRLENPGKIPLELIEVQSGSYLGEDDIVRFDDVYGRKES</sequence>
<dbReference type="GO" id="GO:0004475">
    <property type="term" value="F:mannose-1-phosphate guanylyltransferase (GTP) activity"/>
    <property type="evidence" value="ECO:0007669"/>
    <property type="project" value="UniProtKB-EC"/>
</dbReference>
<dbReference type="Gene3D" id="2.60.120.10">
    <property type="entry name" value="Jelly Rolls"/>
    <property type="match status" value="1"/>
</dbReference>
<dbReference type="InterPro" id="IPR011051">
    <property type="entry name" value="RmlC_Cupin_sf"/>
</dbReference>
<dbReference type="GO" id="GO:0009298">
    <property type="term" value="P:GDP-mannose biosynthetic process"/>
    <property type="evidence" value="ECO:0007669"/>
    <property type="project" value="TreeGrafter"/>
</dbReference>
<dbReference type="InterPro" id="IPR051161">
    <property type="entry name" value="Mannose-6P_isomerase_type2"/>
</dbReference>
<keyword evidence="6" id="KW-0342">GTP-binding</keyword>
<evidence type="ECO:0000256" key="8">
    <source>
        <dbReference type="RuleBase" id="RU004190"/>
    </source>
</evidence>
<dbReference type="EMBL" id="FO203503">
    <property type="protein sequence ID" value="CCK80283.1"/>
    <property type="molecule type" value="Genomic_DNA"/>
</dbReference>
<dbReference type="SUPFAM" id="SSF51182">
    <property type="entry name" value="RmlC-like cupins"/>
    <property type="match status" value="1"/>
</dbReference>
<dbReference type="Proteomes" id="UP000007347">
    <property type="component" value="Chromosome"/>
</dbReference>
<evidence type="ECO:0000256" key="2">
    <source>
        <dbReference type="ARBA" id="ARBA00012387"/>
    </source>
</evidence>
<reference evidence="12 13" key="1">
    <citation type="journal article" date="2013" name="Environ. Microbiol.">
        <title>Complete genome, catabolic sub-proteomes and key-metabolites of Desulfobacula toluolica Tol2, a marine, aromatic compound-degrading, sulfate-reducing bacterium.</title>
        <authorList>
            <person name="Wohlbrand L."/>
            <person name="Jacob J.H."/>
            <person name="Kube M."/>
            <person name="Mussmann M."/>
            <person name="Jarling R."/>
            <person name="Beck A."/>
            <person name="Amann R."/>
            <person name="Wilkes H."/>
            <person name="Reinhardt R."/>
            <person name="Rabus R."/>
        </authorList>
    </citation>
    <scope>NUCLEOTIDE SEQUENCE [LARGE SCALE GENOMIC DNA]</scope>
    <source>
        <strain evidence="13">DSM 7467 / Tol2</strain>
    </source>
</reference>
<evidence type="ECO:0000313" key="12">
    <source>
        <dbReference type="EMBL" id="CCK80283.1"/>
    </source>
</evidence>
<dbReference type="STRING" id="651182.TOL2_C21220"/>
<dbReference type="RefSeq" id="WP_014957595.1">
    <property type="nucleotide sequence ID" value="NC_018645.1"/>
</dbReference>
<dbReference type="Gene3D" id="3.90.550.10">
    <property type="entry name" value="Spore Coat Polysaccharide Biosynthesis Protein SpsA, Chain A"/>
    <property type="match status" value="1"/>
</dbReference>
<dbReference type="InterPro" id="IPR049577">
    <property type="entry name" value="GMPP_N"/>
</dbReference>
<dbReference type="OrthoDB" id="9806359at2"/>
<feature type="domain" description="Mannose-6-phosphate isomerase type II C-terminal" evidence="10">
    <location>
        <begin position="352"/>
        <end position="466"/>
    </location>
</feature>
<keyword evidence="3 12" id="KW-0808">Transferase</keyword>
<accession>K0NK52</accession>
<dbReference type="NCBIfam" id="TIGR01479">
    <property type="entry name" value="GMP_PMI"/>
    <property type="match status" value="1"/>
</dbReference>
<name>K0NK52_DESTT</name>
<dbReference type="InterPro" id="IPR006375">
    <property type="entry name" value="Man1P_GuaTrfase/Man6P_Isoase"/>
</dbReference>
<feature type="domain" description="MannoseP isomerase/GMP-like beta-helix" evidence="11">
    <location>
        <begin position="297"/>
        <end position="348"/>
    </location>
</feature>
<comment type="similarity">
    <text evidence="1 8">Belongs to the mannose-6-phosphate isomerase type 2 family.</text>
</comment>
<evidence type="ECO:0000256" key="1">
    <source>
        <dbReference type="ARBA" id="ARBA00006115"/>
    </source>
</evidence>
<evidence type="ECO:0000256" key="7">
    <source>
        <dbReference type="ARBA" id="ARBA00047343"/>
    </source>
</evidence>
<evidence type="ECO:0000256" key="3">
    <source>
        <dbReference type="ARBA" id="ARBA00022679"/>
    </source>
</evidence>
<dbReference type="Pfam" id="PF22640">
    <property type="entry name" value="ManC_GMP_beta-helix"/>
    <property type="match status" value="1"/>
</dbReference>
<keyword evidence="13" id="KW-1185">Reference proteome</keyword>
<dbReference type="FunFam" id="2.60.120.10:FF:000032">
    <property type="entry name" value="Mannose-1-phosphate guanylyltransferase/mannose-6-phosphate isomerase"/>
    <property type="match status" value="1"/>
</dbReference>
<evidence type="ECO:0000259" key="11">
    <source>
        <dbReference type="Pfam" id="PF22640"/>
    </source>
</evidence>
<protein>
    <recommendedName>
        <fullName evidence="2">mannose-1-phosphate guanylyltransferase</fullName>
        <ecNumber evidence="2">2.7.7.13</ecNumber>
    </recommendedName>
</protein>
<dbReference type="GO" id="GO:0000271">
    <property type="term" value="P:polysaccharide biosynthetic process"/>
    <property type="evidence" value="ECO:0007669"/>
    <property type="project" value="InterPro"/>
</dbReference>
<gene>
    <name evidence="12" type="primary">manC</name>
    <name evidence="12" type="ordered locus">TOL2_C21220</name>
</gene>
<organism evidence="12 13">
    <name type="scientific">Desulfobacula toluolica (strain DSM 7467 / Tol2)</name>
    <dbReference type="NCBI Taxonomy" id="651182"/>
    <lineage>
        <taxon>Bacteria</taxon>
        <taxon>Pseudomonadati</taxon>
        <taxon>Thermodesulfobacteriota</taxon>
        <taxon>Desulfobacteria</taxon>
        <taxon>Desulfobacterales</taxon>
        <taxon>Desulfobacteraceae</taxon>
        <taxon>Desulfobacula</taxon>
    </lineage>
</organism>
<dbReference type="SUPFAM" id="SSF53448">
    <property type="entry name" value="Nucleotide-diphospho-sugar transferases"/>
    <property type="match status" value="1"/>
</dbReference>